<dbReference type="PANTHER" id="PTHR43425:SF2">
    <property type="entry name" value="OXYGEN-INSENSITIVE NADPH NITROREDUCTASE"/>
    <property type="match status" value="1"/>
</dbReference>
<dbReference type="GO" id="GO:0052873">
    <property type="term" value="F:FMN reductase (NADPH) activity"/>
    <property type="evidence" value="ECO:0007669"/>
    <property type="project" value="UniProtKB-EC"/>
</dbReference>
<evidence type="ECO:0000256" key="3">
    <source>
        <dbReference type="ARBA" id="ARBA00022643"/>
    </source>
</evidence>
<dbReference type="EMBL" id="JAGGLG010000010">
    <property type="protein sequence ID" value="MBP2018162.1"/>
    <property type="molecule type" value="Genomic_DNA"/>
</dbReference>
<evidence type="ECO:0000256" key="2">
    <source>
        <dbReference type="ARBA" id="ARBA00022630"/>
    </source>
</evidence>
<evidence type="ECO:0000313" key="8">
    <source>
        <dbReference type="Proteomes" id="UP001519289"/>
    </source>
</evidence>
<protein>
    <submittedName>
        <fullName evidence="7">Nitroreductase/FMN reductase (NADPH)/FMN reductase [NAD(P)H]</fullName>
        <ecNumber evidence="7">1.-.-.-</ecNumber>
        <ecNumber evidence="7">1.5.1.38</ecNumber>
        <ecNumber evidence="7">1.5.1.39</ecNumber>
    </submittedName>
</protein>
<dbReference type="PIRSF" id="PIRSF005426">
    <property type="entry name" value="Frp"/>
    <property type="match status" value="1"/>
</dbReference>
<comment type="caution">
    <text evidence="7">The sequence shown here is derived from an EMBL/GenBank/DDBJ whole genome shotgun (WGS) entry which is preliminary data.</text>
</comment>
<keyword evidence="5" id="KW-0521">NADP</keyword>
<dbReference type="EC" id="1.5.1.39" evidence="7"/>
<dbReference type="SUPFAM" id="SSF55469">
    <property type="entry name" value="FMN-dependent nitroreductase-like"/>
    <property type="match status" value="1"/>
</dbReference>
<comment type="similarity">
    <text evidence="1 5">Belongs to the flavin oxidoreductase frp family.</text>
</comment>
<keyword evidence="4 5" id="KW-0560">Oxidoreductase</keyword>
<dbReference type="Pfam" id="PF00881">
    <property type="entry name" value="Nitroreductase"/>
    <property type="match status" value="1"/>
</dbReference>
<proteinExistence type="inferred from homology"/>
<dbReference type="InterPro" id="IPR029479">
    <property type="entry name" value="Nitroreductase"/>
</dbReference>
<dbReference type="InterPro" id="IPR000415">
    <property type="entry name" value="Nitroreductase-like"/>
</dbReference>
<organism evidence="7 8">
    <name type="scientific">Symbiobacterium terraclitae</name>
    <dbReference type="NCBI Taxonomy" id="557451"/>
    <lineage>
        <taxon>Bacteria</taxon>
        <taxon>Bacillati</taxon>
        <taxon>Bacillota</taxon>
        <taxon>Clostridia</taxon>
        <taxon>Eubacteriales</taxon>
        <taxon>Symbiobacteriaceae</taxon>
        <taxon>Symbiobacterium</taxon>
    </lineage>
</organism>
<evidence type="ECO:0000256" key="5">
    <source>
        <dbReference type="PIRNR" id="PIRNR005426"/>
    </source>
</evidence>
<evidence type="ECO:0000259" key="6">
    <source>
        <dbReference type="Pfam" id="PF00881"/>
    </source>
</evidence>
<reference evidence="7 8" key="1">
    <citation type="submission" date="2021-03" db="EMBL/GenBank/DDBJ databases">
        <title>Genomic Encyclopedia of Type Strains, Phase IV (KMG-IV): sequencing the most valuable type-strain genomes for metagenomic binning, comparative biology and taxonomic classification.</title>
        <authorList>
            <person name="Goeker M."/>
        </authorList>
    </citation>
    <scope>NUCLEOTIDE SEQUENCE [LARGE SCALE GENOMIC DNA]</scope>
    <source>
        <strain evidence="7 8">DSM 27138</strain>
    </source>
</reference>
<accession>A0ABS4JRJ4</accession>
<evidence type="ECO:0000256" key="1">
    <source>
        <dbReference type="ARBA" id="ARBA00008366"/>
    </source>
</evidence>
<dbReference type="PANTHER" id="PTHR43425">
    <property type="entry name" value="OXYGEN-INSENSITIVE NADPH NITROREDUCTASE"/>
    <property type="match status" value="1"/>
</dbReference>
<keyword evidence="3 5" id="KW-0288">FMN</keyword>
<dbReference type="EC" id="1.-.-.-" evidence="7"/>
<gene>
    <name evidence="7" type="ORF">J2Z79_001561</name>
</gene>
<keyword evidence="8" id="KW-1185">Reference proteome</keyword>
<sequence length="243" mass="28014">MNAILQSLRDRKSVRAYDARPVEPEVKRAILEAALQAPTAGNMTLYTIIDVTDQRLKETLAVTCDDQPFIARAPLVLVFCADYSRWFAAFAADCPETRRPSHGDFLLACCDALIAAQNAVVAAEALGLGSVYIGDIMERYETHRELLGLPRYVVPVTMLCFGYPTEQQRRRQKPPRFRVEDIVCENRYQPRDIRRMVAARQGIEDEEELRRWFDVFRRRKWDSDFSSEMSRSVREMLADWTGE</sequence>
<name>A0ABS4JRJ4_9FIRM</name>
<dbReference type="RefSeq" id="WP_209466297.1">
    <property type="nucleotide sequence ID" value="NZ_JAGGLG010000010.1"/>
</dbReference>
<evidence type="ECO:0000256" key="4">
    <source>
        <dbReference type="ARBA" id="ARBA00023002"/>
    </source>
</evidence>
<keyword evidence="2 5" id="KW-0285">Flavoprotein</keyword>
<dbReference type="InterPro" id="IPR016446">
    <property type="entry name" value="Flavin_OxRdtase_Frp"/>
</dbReference>
<dbReference type="Proteomes" id="UP001519289">
    <property type="component" value="Unassembled WGS sequence"/>
</dbReference>
<evidence type="ECO:0000313" key="7">
    <source>
        <dbReference type="EMBL" id="MBP2018162.1"/>
    </source>
</evidence>
<dbReference type="EC" id="1.5.1.38" evidence="7"/>
<feature type="domain" description="Nitroreductase" evidence="6">
    <location>
        <begin position="8"/>
        <end position="163"/>
    </location>
</feature>
<dbReference type="Gene3D" id="3.40.109.10">
    <property type="entry name" value="NADH Oxidase"/>
    <property type="match status" value="1"/>
</dbReference>